<comment type="similarity">
    <text evidence="1">Belongs to the 'phage' integrase family.</text>
</comment>
<dbReference type="Pfam" id="PF00589">
    <property type="entry name" value="Phage_integrase"/>
    <property type="match status" value="1"/>
</dbReference>
<dbReference type="OrthoDB" id="9784724at2"/>
<dbReference type="PANTHER" id="PTHR30349:SF41">
    <property type="entry name" value="INTEGRASE_RECOMBINASE PROTEIN MJ0367-RELATED"/>
    <property type="match status" value="1"/>
</dbReference>
<dbReference type="InterPro" id="IPR011010">
    <property type="entry name" value="DNA_brk_join_enz"/>
</dbReference>
<dbReference type="Pfam" id="PF20172">
    <property type="entry name" value="DUF6538"/>
    <property type="match status" value="1"/>
</dbReference>
<dbReference type="AlphaFoldDB" id="A0A6N7LCN0"/>
<dbReference type="PROSITE" id="PS51898">
    <property type="entry name" value="TYR_RECOMBINASE"/>
    <property type="match status" value="1"/>
</dbReference>
<dbReference type="GO" id="GO:0015074">
    <property type="term" value="P:DNA integration"/>
    <property type="evidence" value="ECO:0007669"/>
    <property type="project" value="UniProtKB-KW"/>
</dbReference>
<dbReference type="InterPro" id="IPR046668">
    <property type="entry name" value="DUF6538"/>
</dbReference>
<proteinExistence type="inferred from homology"/>
<evidence type="ECO:0000256" key="2">
    <source>
        <dbReference type="ARBA" id="ARBA00022908"/>
    </source>
</evidence>
<reference evidence="6 7" key="1">
    <citation type="journal article" date="2013" name="Genome Biol.">
        <title>Comparative genomics of the core and accessory genomes of 48 Sinorhizobium strains comprising five genospecies.</title>
        <authorList>
            <person name="Sugawara M."/>
            <person name="Epstein B."/>
            <person name="Badgley B.D."/>
            <person name="Unno T."/>
            <person name="Xu L."/>
            <person name="Reese J."/>
            <person name="Gyaneshwar P."/>
            <person name="Denny R."/>
            <person name="Mudge J."/>
            <person name="Bharti A.K."/>
            <person name="Farmer A.D."/>
            <person name="May G.D."/>
            <person name="Woodward J.E."/>
            <person name="Medigue C."/>
            <person name="Vallenet D."/>
            <person name="Lajus A."/>
            <person name="Rouy Z."/>
            <person name="Martinez-Vaz B."/>
            <person name="Tiffin P."/>
            <person name="Young N.D."/>
            <person name="Sadowsky M.J."/>
        </authorList>
    </citation>
    <scope>NUCLEOTIDE SEQUENCE [LARGE SCALE GENOMIC DNA]</scope>
    <source>
        <strain evidence="6 7">USDA4894</strain>
    </source>
</reference>
<keyword evidence="4" id="KW-0233">DNA recombination</keyword>
<dbReference type="EMBL" id="WITC01000036">
    <property type="protein sequence ID" value="MQX15050.1"/>
    <property type="molecule type" value="Genomic_DNA"/>
</dbReference>
<evidence type="ECO:0000313" key="7">
    <source>
        <dbReference type="Proteomes" id="UP000439983"/>
    </source>
</evidence>
<dbReference type="GO" id="GO:0006310">
    <property type="term" value="P:DNA recombination"/>
    <property type="evidence" value="ECO:0007669"/>
    <property type="project" value="UniProtKB-KW"/>
</dbReference>
<dbReference type="GO" id="GO:0003677">
    <property type="term" value="F:DNA binding"/>
    <property type="evidence" value="ECO:0007669"/>
    <property type="project" value="UniProtKB-KW"/>
</dbReference>
<evidence type="ECO:0000259" key="5">
    <source>
        <dbReference type="PROSITE" id="PS51898"/>
    </source>
</evidence>
<gene>
    <name evidence="6" type="ORF">GHK62_09825</name>
</gene>
<evidence type="ECO:0000256" key="3">
    <source>
        <dbReference type="ARBA" id="ARBA00023125"/>
    </source>
</evidence>
<feature type="domain" description="Tyr recombinase" evidence="5">
    <location>
        <begin position="340"/>
        <end position="553"/>
    </location>
</feature>
<evidence type="ECO:0000256" key="1">
    <source>
        <dbReference type="ARBA" id="ARBA00008857"/>
    </source>
</evidence>
<sequence>MPLPPRLKRNGNVYWFRCAIPRDISATYPKTEEKFSLKTSDYQEALKKLRKASAEVDERFEEHRRRLAKEREPALPELTEQQIKYVGQVYYTHLLQEDEEVRESGFVDRDFDEDAETTEALEAVVRRDYARGMVDEFMVGEAEEVLTWDGVGLKLQPTSPSWPKLARELQAAWIKASAAKRQRNEGTPVETPAMPDAKTAKAGKLLSVIIDEWVAEKGRGNGEWVASTLAANKLWAERFVEMAGDKPINEYVKADAREFKVALLKLPPNWTKNKEIGQLPMKDAAAKAAALGIDPMSSKNVNKVLGFLRALWNWAVANHDDVSGNPFDGLNVKISGKARDERHPFTTEELMKLFRSPLFTGCRSERYHNTVGSFVPNDQGIYWVPLLGLFTGCRSGEIIQLRLEDIRADAGITYFQVTDDGEDLNLKTAASFRRIPVHQTLIDLGFLQFVEQQRKRKHKRLFPEMPKAADGYYSTAYSTKFKNTLKAIGVKHEKNAFHSFRHSFEDGCRNSRIPGDFMNALQGHAEKGMVGRYGNGTYGLHLLNEEMQKLRYEGLDLSHLKRN</sequence>
<dbReference type="Proteomes" id="UP000439983">
    <property type="component" value="Unassembled WGS sequence"/>
</dbReference>
<evidence type="ECO:0000256" key="4">
    <source>
        <dbReference type="ARBA" id="ARBA00023172"/>
    </source>
</evidence>
<protein>
    <submittedName>
        <fullName evidence="6">Tyrosine-type recombinase/integrase</fullName>
    </submittedName>
</protein>
<dbReference type="SUPFAM" id="SSF56349">
    <property type="entry name" value="DNA breaking-rejoining enzymes"/>
    <property type="match status" value="1"/>
</dbReference>
<keyword evidence="2" id="KW-0229">DNA integration</keyword>
<keyword evidence="3" id="KW-0238">DNA-binding</keyword>
<dbReference type="InterPro" id="IPR010998">
    <property type="entry name" value="Integrase_recombinase_N"/>
</dbReference>
<evidence type="ECO:0000313" key="6">
    <source>
        <dbReference type="EMBL" id="MQX15050.1"/>
    </source>
</evidence>
<dbReference type="PANTHER" id="PTHR30349">
    <property type="entry name" value="PHAGE INTEGRASE-RELATED"/>
    <property type="match status" value="1"/>
</dbReference>
<comment type="caution">
    <text evidence="6">The sequence shown here is derived from an EMBL/GenBank/DDBJ whole genome shotgun (WGS) entry which is preliminary data.</text>
</comment>
<organism evidence="6 7">
    <name type="scientific">Sinorhizobium terangae</name>
    <dbReference type="NCBI Taxonomy" id="110322"/>
    <lineage>
        <taxon>Bacteria</taxon>
        <taxon>Pseudomonadati</taxon>
        <taxon>Pseudomonadota</taxon>
        <taxon>Alphaproteobacteria</taxon>
        <taxon>Hyphomicrobiales</taxon>
        <taxon>Rhizobiaceae</taxon>
        <taxon>Sinorhizobium/Ensifer group</taxon>
        <taxon>Sinorhizobium</taxon>
    </lineage>
</organism>
<dbReference type="InterPro" id="IPR002104">
    <property type="entry name" value="Integrase_catalytic"/>
</dbReference>
<dbReference type="InterPro" id="IPR050090">
    <property type="entry name" value="Tyrosine_recombinase_XerCD"/>
</dbReference>
<name>A0A6N7LCN0_SINTE</name>
<dbReference type="InterPro" id="IPR013762">
    <property type="entry name" value="Integrase-like_cat_sf"/>
</dbReference>
<accession>A0A6N7LCN0</accession>
<dbReference type="CDD" id="cd01184">
    <property type="entry name" value="INT_C_like_1"/>
    <property type="match status" value="1"/>
</dbReference>
<keyword evidence="7" id="KW-1185">Reference proteome</keyword>
<dbReference type="Gene3D" id="1.10.150.130">
    <property type="match status" value="1"/>
</dbReference>
<dbReference type="Gene3D" id="1.10.443.10">
    <property type="entry name" value="Intergrase catalytic core"/>
    <property type="match status" value="1"/>
</dbReference>